<dbReference type="InterPro" id="IPR029044">
    <property type="entry name" value="Nucleotide-diphossugar_trans"/>
</dbReference>
<keyword evidence="1 3" id="KW-0808">Transferase</keyword>
<dbReference type="Pfam" id="PF04488">
    <property type="entry name" value="Gly_transf_sug"/>
    <property type="match status" value="1"/>
</dbReference>
<name>A0A238TC36_9NEIS</name>
<keyword evidence="4" id="KW-1185">Reference proteome</keyword>
<dbReference type="Proteomes" id="UP000215450">
    <property type="component" value="Unassembled WGS sequence"/>
</dbReference>
<sequence>MYIHQIYISDEPAGQLPAALNQAVQSVNQNVQHTQHVIYFKETLREWIMQNYGAEMLKAFDKLVPYAFKADLARYLLLYKLGGWYFDISTRVINPVNRIDDNIDMIAFMDLFHQQGIPVAYCNGILYAKAGSPILEKLIDYVCYNISHEIRGRTTLAATGPVALGHILAQEGANHRILTGSFMDLTPTHPRKNRGYVFHDGFLFALHKGENMGGDLSAFGAKGTNNYLQLYQERKEYDPNIHVSPELSCKNAA</sequence>
<reference evidence="2" key="1">
    <citation type="submission" date="2017-05" db="EMBL/GenBank/DDBJ databases">
        <authorList>
            <person name="Song R."/>
            <person name="Chenine A.L."/>
            <person name="Ruprecht R.M."/>
        </authorList>
    </citation>
    <scope>NUCLEOTIDE SEQUENCE</scope>
    <source>
        <strain evidence="2">Kingella_eburonensis</strain>
    </source>
</reference>
<dbReference type="InterPro" id="IPR007577">
    <property type="entry name" value="GlycoTrfase_DXD_sugar-bd_CS"/>
</dbReference>
<accession>A0A238TC36</accession>
<dbReference type="SUPFAM" id="SSF53448">
    <property type="entry name" value="Nucleotide-diphospho-sugar transferases"/>
    <property type="match status" value="1"/>
</dbReference>
<evidence type="ECO:0000313" key="4">
    <source>
        <dbReference type="Proteomes" id="UP000215450"/>
    </source>
</evidence>
<evidence type="ECO:0000313" key="2">
    <source>
        <dbReference type="EMBL" id="SMQ12203.1"/>
    </source>
</evidence>
<dbReference type="PANTHER" id="PTHR32385">
    <property type="entry name" value="MANNOSYL PHOSPHORYLINOSITOL CERAMIDE SYNTHASE"/>
    <property type="match status" value="1"/>
</dbReference>
<dbReference type="GO" id="GO:0016020">
    <property type="term" value="C:membrane"/>
    <property type="evidence" value="ECO:0007669"/>
    <property type="project" value="GOC"/>
</dbReference>
<protein>
    <submittedName>
        <fullName evidence="3">Glycosyltransferase sugar-binding region containing DXD motif protein</fullName>
    </submittedName>
</protein>
<dbReference type="GeneID" id="83626401"/>
<dbReference type="RefSeq" id="WP_032136403.1">
    <property type="nucleotide sequence ID" value="NZ_CCNJ01000020.1"/>
</dbReference>
<gene>
    <name evidence="3" type="ORF">KEBURONENSIS_01153</name>
    <name evidence="2" type="ORF">KEBURONENSIS_01214</name>
</gene>
<dbReference type="STRING" id="1522312.GCA_900177895_00043"/>
<evidence type="ECO:0000313" key="3">
    <source>
        <dbReference type="EMBL" id="SNB65721.1"/>
    </source>
</evidence>
<dbReference type="EMBL" id="FXUV01000017">
    <property type="protein sequence ID" value="SMQ12203.1"/>
    <property type="molecule type" value="Genomic_DNA"/>
</dbReference>
<reference evidence="3 4" key="2">
    <citation type="submission" date="2017-06" db="EMBL/GenBank/DDBJ databases">
        <authorList>
            <person name="Kim H.J."/>
            <person name="Triplett B.A."/>
        </authorList>
    </citation>
    <scope>NUCLEOTIDE SEQUENCE [LARGE SCALE GENOMIC DNA]</scope>
    <source>
        <strain evidence="3">Kingella_eburonensis</strain>
    </source>
</reference>
<dbReference type="GO" id="GO:0000030">
    <property type="term" value="F:mannosyltransferase activity"/>
    <property type="evidence" value="ECO:0007669"/>
    <property type="project" value="TreeGrafter"/>
</dbReference>
<dbReference type="GO" id="GO:0051999">
    <property type="term" value="P:mannosyl-inositol phosphorylceramide biosynthetic process"/>
    <property type="evidence" value="ECO:0007669"/>
    <property type="project" value="TreeGrafter"/>
</dbReference>
<dbReference type="InterPro" id="IPR051706">
    <property type="entry name" value="Glycosyltransferase_domain"/>
</dbReference>
<dbReference type="OrthoDB" id="277808at2"/>
<dbReference type="AlphaFoldDB" id="A0A238TC36"/>
<dbReference type="Gene3D" id="3.90.550.20">
    <property type="match status" value="1"/>
</dbReference>
<organism evidence="3 4">
    <name type="scientific">Kingella negevensis</name>
    <dbReference type="NCBI Taxonomy" id="1522312"/>
    <lineage>
        <taxon>Bacteria</taxon>
        <taxon>Pseudomonadati</taxon>
        <taxon>Pseudomonadota</taxon>
        <taxon>Betaproteobacteria</taxon>
        <taxon>Neisseriales</taxon>
        <taxon>Neisseriaceae</taxon>
        <taxon>Kingella</taxon>
    </lineage>
</organism>
<evidence type="ECO:0000256" key="1">
    <source>
        <dbReference type="ARBA" id="ARBA00022679"/>
    </source>
</evidence>
<proteinExistence type="predicted"/>
<dbReference type="EMBL" id="FXUV02000019">
    <property type="protein sequence ID" value="SNB65721.1"/>
    <property type="molecule type" value="Genomic_DNA"/>
</dbReference>
<dbReference type="PANTHER" id="PTHR32385:SF15">
    <property type="entry name" value="INOSITOL PHOSPHOCERAMIDE MANNOSYLTRANSFERASE 1"/>
    <property type="match status" value="1"/>
</dbReference>